<organism evidence="1 2">
    <name type="scientific">Lepraria neglecta</name>
    <dbReference type="NCBI Taxonomy" id="209136"/>
    <lineage>
        <taxon>Eukaryota</taxon>
        <taxon>Fungi</taxon>
        <taxon>Dikarya</taxon>
        <taxon>Ascomycota</taxon>
        <taxon>Pezizomycotina</taxon>
        <taxon>Lecanoromycetes</taxon>
        <taxon>OSLEUM clade</taxon>
        <taxon>Lecanoromycetidae</taxon>
        <taxon>Lecanorales</taxon>
        <taxon>Lecanorineae</taxon>
        <taxon>Stereocaulaceae</taxon>
        <taxon>Lepraria</taxon>
    </lineage>
</organism>
<proteinExistence type="predicted"/>
<dbReference type="SUPFAM" id="SSF159941">
    <property type="entry name" value="MM3350-like"/>
    <property type="match status" value="1"/>
</dbReference>
<dbReference type="EMBL" id="JASNWA010000007">
    <property type="protein sequence ID" value="KAK3173097.1"/>
    <property type="molecule type" value="Genomic_DNA"/>
</dbReference>
<protein>
    <submittedName>
        <fullName evidence="1">Uncharacterized protein</fullName>
    </submittedName>
</protein>
<evidence type="ECO:0000313" key="2">
    <source>
        <dbReference type="Proteomes" id="UP001276659"/>
    </source>
</evidence>
<dbReference type="Gene3D" id="3.10.290.30">
    <property type="entry name" value="MM3350-like"/>
    <property type="match status" value="1"/>
</dbReference>
<evidence type="ECO:0000313" key="1">
    <source>
        <dbReference type="EMBL" id="KAK3173097.1"/>
    </source>
</evidence>
<dbReference type="Proteomes" id="UP001276659">
    <property type="component" value="Unassembled WGS sequence"/>
</dbReference>
<comment type="caution">
    <text evidence="1">The sequence shown here is derived from an EMBL/GenBank/DDBJ whole genome shotgun (WGS) entry which is preliminary data.</text>
</comment>
<sequence>MRRSLHGLCTLIQVTLLKVSNPVVSRTLSIPASVTFFDLHHAIEAGFGWDGDDTTADYGDKPFPLVKVVKGNPFRAEEYDLMPALFSTQLGDEVDGIPGVECDDLEYANVHRILNDFRVREHYLIYDYHICGVNRYPHVIQRLGRMPDDYGNRITCVAGQGYTTLKAWSKRDYSAGKRSVSKGGPKLMGIRCRKSPRPS</sequence>
<gene>
    <name evidence="1" type="ORF">OEA41_006426</name>
</gene>
<dbReference type="AlphaFoldDB" id="A0AAE0DK76"/>
<reference evidence="1" key="1">
    <citation type="submission" date="2022-11" db="EMBL/GenBank/DDBJ databases">
        <title>Chromosomal genome sequence assembly and mating type (MAT) locus characterization of the leprose asexual lichenized fungus Lepraria neglecta (Nyl.) Erichsen.</title>
        <authorList>
            <person name="Allen J.L."/>
            <person name="Pfeffer B."/>
        </authorList>
    </citation>
    <scope>NUCLEOTIDE SEQUENCE</scope>
    <source>
        <strain evidence="1">Allen 5258</strain>
    </source>
</reference>
<dbReference type="InterPro" id="IPR024047">
    <property type="entry name" value="MM3350-like_sf"/>
</dbReference>
<keyword evidence="2" id="KW-1185">Reference proteome</keyword>
<name>A0AAE0DK76_9LECA</name>
<accession>A0AAE0DK76</accession>